<keyword evidence="4 6" id="KW-1133">Transmembrane helix</keyword>
<accession>A0AAD4N405</accession>
<comment type="subcellular location">
    <subcellularLocation>
        <location evidence="1">Membrane</location>
        <topology evidence="1">Multi-pass membrane protein</topology>
    </subcellularLocation>
</comment>
<proteinExistence type="inferred from homology"/>
<evidence type="ECO:0000256" key="6">
    <source>
        <dbReference type="SAM" id="Phobius"/>
    </source>
</evidence>
<comment type="similarity">
    <text evidence="2">Belongs to the RNase K family.</text>
</comment>
<dbReference type="EMBL" id="JAKKPZ010000011">
    <property type="protein sequence ID" value="KAI1715691.1"/>
    <property type="molecule type" value="Genomic_DNA"/>
</dbReference>
<dbReference type="InterPro" id="IPR026770">
    <property type="entry name" value="RNase_K"/>
</dbReference>
<feature type="transmembrane region" description="Helical" evidence="6">
    <location>
        <begin position="358"/>
        <end position="377"/>
    </location>
</feature>
<dbReference type="AlphaFoldDB" id="A0AAD4N405"/>
<gene>
    <name evidence="7" type="ORF">DdX_08015</name>
</gene>
<dbReference type="Proteomes" id="UP001201812">
    <property type="component" value="Unassembled WGS sequence"/>
</dbReference>
<protein>
    <submittedName>
        <fullName evidence="7">29kDa protein from Anisakis simplex</fullName>
    </submittedName>
</protein>
<evidence type="ECO:0000313" key="7">
    <source>
        <dbReference type="EMBL" id="KAI1715691.1"/>
    </source>
</evidence>
<reference evidence="7" key="1">
    <citation type="submission" date="2022-01" db="EMBL/GenBank/DDBJ databases">
        <title>Genome Sequence Resource for Two Populations of Ditylenchus destructor, the Migratory Endoparasitic Phytonematode.</title>
        <authorList>
            <person name="Zhang H."/>
            <person name="Lin R."/>
            <person name="Xie B."/>
        </authorList>
    </citation>
    <scope>NUCLEOTIDE SEQUENCE</scope>
    <source>
        <strain evidence="7">BazhouSP</strain>
    </source>
</reference>
<evidence type="ECO:0000256" key="3">
    <source>
        <dbReference type="ARBA" id="ARBA00022692"/>
    </source>
</evidence>
<keyword evidence="3 6" id="KW-0812">Transmembrane</keyword>
<evidence type="ECO:0000256" key="4">
    <source>
        <dbReference type="ARBA" id="ARBA00022989"/>
    </source>
</evidence>
<name>A0AAD4N405_9BILA</name>
<comment type="caution">
    <text evidence="7">The sequence shown here is derived from an EMBL/GenBank/DDBJ whole genome shotgun (WGS) entry which is preliminary data.</text>
</comment>
<evidence type="ECO:0000256" key="1">
    <source>
        <dbReference type="ARBA" id="ARBA00004141"/>
    </source>
</evidence>
<keyword evidence="8" id="KW-1185">Reference proteome</keyword>
<evidence type="ECO:0000256" key="2">
    <source>
        <dbReference type="ARBA" id="ARBA00008458"/>
    </source>
</evidence>
<sequence>MLQAIYLCWLICPSEFVRERLISVISQDFEGLRMPRYSAIGDDVDVATKWWSDYPTQKYTNLAKAQSCFDSLIGNIWSKPKRLCRSASYTNLTYIKEAQHDYPIKRSPSVSSLAPSLALPIHYRQAERIVHTAPVYKPFTYDWYNNAYSTSRFVDTQRELLRPGPKLHETRPYRCYEPTPRASHVPYYTFQTKRLFFEERAQPYKSYLRGSQNYLDKYVSQRTKSDDFANRFVHSAYEWHKPHDHAFNRHFMYGEKVYVPHAPSTPHSYNNAQPLRKIYKTTGRINSQTTMLGLKSSAFIAALSLWGVIFMIVLGALFKNESVGLLEDLPELEREEMTWEVRKSKIQDLYSAQAVNCWIVGGAYAVVFIASALRLTICLR</sequence>
<dbReference type="PANTHER" id="PTHR31733">
    <property type="entry name" value="RIBONUCLEASE KAPPA"/>
    <property type="match status" value="1"/>
</dbReference>
<dbReference type="GO" id="GO:0004521">
    <property type="term" value="F:RNA endonuclease activity"/>
    <property type="evidence" value="ECO:0007669"/>
    <property type="project" value="InterPro"/>
</dbReference>
<evidence type="ECO:0000313" key="8">
    <source>
        <dbReference type="Proteomes" id="UP001201812"/>
    </source>
</evidence>
<feature type="transmembrane region" description="Helical" evidence="6">
    <location>
        <begin position="298"/>
        <end position="318"/>
    </location>
</feature>
<evidence type="ECO:0000256" key="5">
    <source>
        <dbReference type="ARBA" id="ARBA00023136"/>
    </source>
</evidence>
<dbReference type="GO" id="GO:0016020">
    <property type="term" value="C:membrane"/>
    <property type="evidence" value="ECO:0007669"/>
    <property type="project" value="UniProtKB-SubCell"/>
</dbReference>
<keyword evidence="5 6" id="KW-0472">Membrane</keyword>
<organism evidence="7 8">
    <name type="scientific">Ditylenchus destructor</name>
    <dbReference type="NCBI Taxonomy" id="166010"/>
    <lineage>
        <taxon>Eukaryota</taxon>
        <taxon>Metazoa</taxon>
        <taxon>Ecdysozoa</taxon>
        <taxon>Nematoda</taxon>
        <taxon>Chromadorea</taxon>
        <taxon>Rhabditida</taxon>
        <taxon>Tylenchina</taxon>
        <taxon>Tylenchomorpha</taxon>
        <taxon>Sphaerularioidea</taxon>
        <taxon>Anguinidae</taxon>
        <taxon>Anguininae</taxon>
        <taxon>Ditylenchus</taxon>
    </lineage>
</organism>